<dbReference type="Proteomes" id="UP001638806">
    <property type="component" value="Unassembled WGS sequence"/>
</dbReference>
<organism evidence="1 2">
    <name type="scientific">Purpureocillium lilacinum</name>
    <name type="common">Paecilomyces lilacinus</name>
    <dbReference type="NCBI Taxonomy" id="33203"/>
    <lineage>
        <taxon>Eukaryota</taxon>
        <taxon>Fungi</taxon>
        <taxon>Dikarya</taxon>
        <taxon>Ascomycota</taxon>
        <taxon>Pezizomycotina</taxon>
        <taxon>Sordariomycetes</taxon>
        <taxon>Hypocreomycetidae</taxon>
        <taxon>Hypocreales</taxon>
        <taxon>Ophiocordycipitaceae</taxon>
        <taxon>Purpureocillium</taxon>
    </lineage>
</organism>
<proteinExistence type="predicted"/>
<evidence type="ECO:0000313" key="2">
    <source>
        <dbReference type="Proteomes" id="UP001638806"/>
    </source>
</evidence>
<keyword evidence="2" id="KW-1185">Reference proteome</keyword>
<accession>A0ACC4DNS7</accession>
<evidence type="ECO:0000313" key="1">
    <source>
        <dbReference type="EMBL" id="KAL3957762.1"/>
    </source>
</evidence>
<reference evidence="1" key="1">
    <citation type="submission" date="2024-12" db="EMBL/GenBank/DDBJ databases">
        <title>Comparative genomics and development of molecular markers within Purpureocillium lilacinum and among Purpureocillium species.</title>
        <authorList>
            <person name="Yeh Z.-Y."/>
            <person name="Ni N.-T."/>
            <person name="Lo P.-H."/>
            <person name="Mushyakhwo K."/>
            <person name="Lin C.-F."/>
            <person name="Nai Y.-S."/>
        </authorList>
    </citation>
    <scope>NUCLEOTIDE SEQUENCE</scope>
    <source>
        <strain evidence="1">NCHU-NPUST-175</strain>
    </source>
</reference>
<name>A0ACC4DNS7_PURLI</name>
<sequence>MPPSSEDKEDDWTCISDRVSRKRVQNRIAQRNRRKNLKKRLEELEQTAGLRPCTPREEDQESNVAILLKLLAWSFGSEWRQSHGPRDSASRCQFTADVSVHGGSDIVFDIQRRTPFQIVSELRWRHYLARWDHVKQSTAYNTH</sequence>
<dbReference type="EMBL" id="JBGNUJ010000007">
    <property type="protein sequence ID" value="KAL3957762.1"/>
    <property type="molecule type" value="Genomic_DNA"/>
</dbReference>
<comment type="caution">
    <text evidence="1">The sequence shown here is derived from an EMBL/GenBank/DDBJ whole genome shotgun (WGS) entry which is preliminary data.</text>
</comment>
<protein>
    <submittedName>
        <fullName evidence="1">Uncharacterized protein</fullName>
    </submittedName>
</protein>
<gene>
    <name evidence="1" type="ORF">ACCO45_008340</name>
</gene>